<gene>
    <name evidence="13" type="ORF">PHLGIDRAFT_517224</name>
</gene>
<dbReference type="InterPro" id="IPR051547">
    <property type="entry name" value="TDP2-like"/>
</dbReference>
<evidence type="ECO:0000256" key="2">
    <source>
        <dbReference type="ARBA" id="ARBA00001946"/>
    </source>
</evidence>
<dbReference type="OrthoDB" id="9975959at2759"/>
<dbReference type="EMBL" id="KN840532">
    <property type="protein sequence ID" value="KIP05834.1"/>
    <property type="molecule type" value="Genomic_DNA"/>
</dbReference>
<dbReference type="GO" id="GO:0004518">
    <property type="term" value="F:nuclease activity"/>
    <property type="evidence" value="ECO:0007669"/>
    <property type="project" value="UniProtKB-KW"/>
</dbReference>
<evidence type="ECO:0000256" key="11">
    <source>
        <dbReference type="SAM" id="MobiDB-lite"/>
    </source>
</evidence>
<dbReference type="Pfam" id="PF03372">
    <property type="entry name" value="Exo_endo_phos"/>
    <property type="match status" value="1"/>
</dbReference>
<keyword evidence="14" id="KW-1185">Reference proteome</keyword>
<dbReference type="Proteomes" id="UP000053257">
    <property type="component" value="Unassembled WGS sequence"/>
</dbReference>
<dbReference type="GO" id="GO:0046872">
    <property type="term" value="F:metal ion binding"/>
    <property type="evidence" value="ECO:0007669"/>
    <property type="project" value="UniProtKB-KW"/>
</dbReference>
<dbReference type="STRING" id="745531.A0A0C3NLE9"/>
<dbReference type="InterPro" id="IPR005135">
    <property type="entry name" value="Endo/exonuclease/phosphatase"/>
</dbReference>
<dbReference type="HOGENOM" id="CLU_042307_0_0_1"/>
<protein>
    <recommendedName>
        <fullName evidence="12">Endonuclease/exonuclease/phosphatase domain-containing protein</fullName>
    </recommendedName>
</protein>
<sequence>MPYQPNTHILAPDVLTEVRPRCWSRTRQGWRPISRSKRRKSATRATPPSPISAYHPRSRTRTPLCAPIELNNEPIPESLQLLTWNVEAYGPNARTRLATILKHIQGTIFGCPDGEQPEPCCILLQEVNACALPAVLENAWVREHFVVAPTTAEHWPSAHVPTGNVTLVARTVPVTRAQTLEFAHSPMRRHALAVDVRLGVPTAASESDADSDSDSALGPERTLRIVNVHLESLARGTPLRPVQLLAAAKMLLDPAVHAGVVAGDMNAIAPDDWDLPAYVGLEDAWAGEDDGRGTTWGYQPPSREFPPGRLDKVLYVPNGTCEVGRPDRVGVGVKTAAGQWASDHFGLLTTVSLQP</sequence>
<dbReference type="PANTHER" id="PTHR15822:SF4">
    <property type="entry name" value="TYROSYL-DNA PHOSPHODIESTERASE 2"/>
    <property type="match status" value="1"/>
</dbReference>
<dbReference type="PANTHER" id="PTHR15822">
    <property type="entry name" value="TRAF AND TNF RECEPTOR-ASSOCIATED PROTEIN"/>
    <property type="match status" value="1"/>
</dbReference>
<comment type="cofactor">
    <cofactor evidence="1">
        <name>Mn(2+)</name>
        <dbReference type="ChEBI" id="CHEBI:29035"/>
    </cofactor>
</comment>
<keyword evidence="6" id="KW-0227">DNA damage</keyword>
<evidence type="ECO:0000256" key="10">
    <source>
        <dbReference type="ARBA" id="ARBA00023242"/>
    </source>
</evidence>
<evidence type="ECO:0000256" key="6">
    <source>
        <dbReference type="ARBA" id="ARBA00022763"/>
    </source>
</evidence>
<evidence type="ECO:0000313" key="13">
    <source>
        <dbReference type="EMBL" id="KIP05834.1"/>
    </source>
</evidence>
<name>A0A0C3NLE9_PHLG1</name>
<dbReference type="AlphaFoldDB" id="A0A0C3NLE9"/>
<evidence type="ECO:0000256" key="1">
    <source>
        <dbReference type="ARBA" id="ARBA00001936"/>
    </source>
</evidence>
<reference evidence="13 14" key="1">
    <citation type="journal article" date="2014" name="PLoS Genet.">
        <title>Analysis of the Phlebiopsis gigantea genome, transcriptome and secretome provides insight into its pioneer colonization strategies of wood.</title>
        <authorList>
            <person name="Hori C."/>
            <person name="Ishida T."/>
            <person name="Igarashi K."/>
            <person name="Samejima M."/>
            <person name="Suzuki H."/>
            <person name="Master E."/>
            <person name="Ferreira P."/>
            <person name="Ruiz-Duenas F.J."/>
            <person name="Held B."/>
            <person name="Canessa P."/>
            <person name="Larrondo L.F."/>
            <person name="Schmoll M."/>
            <person name="Druzhinina I.S."/>
            <person name="Kubicek C.P."/>
            <person name="Gaskell J.A."/>
            <person name="Kersten P."/>
            <person name="St John F."/>
            <person name="Glasner J."/>
            <person name="Sabat G."/>
            <person name="Splinter BonDurant S."/>
            <person name="Syed K."/>
            <person name="Yadav J."/>
            <person name="Mgbeahuruike A.C."/>
            <person name="Kovalchuk A."/>
            <person name="Asiegbu F.O."/>
            <person name="Lackner G."/>
            <person name="Hoffmeister D."/>
            <person name="Rencoret J."/>
            <person name="Gutierrez A."/>
            <person name="Sun H."/>
            <person name="Lindquist E."/>
            <person name="Barry K."/>
            <person name="Riley R."/>
            <person name="Grigoriev I.V."/>
            <person name="Henrissat B."/>
            <person name="Kues U."/>
            <person name="Berka R.M."/>
            <person name="Martinez A.T."/>
            <person name="Covert S.F."/>
            <person name="Blanchette R.A."/>
            <person name="Cullen D."/>
        </authorList>
    </citation>
    <scope>NUCLEOTIDE SEQUENCE [LARGE SCALE GENOMIC DNA]</scope>
    <source>
        <strain evidence="13 14">11061_1 CR5-6</strain>
    </source>
</reference>
<evidence type="ECO:0000256" key="5">
    <source>
        <dbReference type="ARBA" id="ARBA00022723"/>
    </source>
</evidence>
<dbReference type="GO" id="GO:0070260">
    <property type="term" value="F:5'-tyrosyl-DNA phosphodiesterase activity"/>
    <property type="evidence" value="ECO:0007669"/>
    <property type="project" value="TreeGrafter"/>
</dbReference>
<comment type="cofactor">
    <cofactor evidence="2">
        <name>Mg(2+)</name>
        <dbReference type="ChEBI" id="CHEBI:18420"/>
    </cofactor>
</comment>
<dbReference type="GO" id="GO:0003697">
    <property type="term" value="F:single-stranded DNA binding"/>
    <property type="evidence" value="ECO:0007669"/>
    <property type="project" value="TreeGrafter"/>
</dbReference>
<dbReference type="InterPro" id="IPR036691">
    <property type="entry name" value="Endo/exonu/phosph_ase_sf"/>
</dbReference>
<keyword evidence="9" id="KW-0234">DNA repair</keyword>
<keyword evidence="7" id="KW-0378">Hydrolase</keyword>
<dbReference type="Gene3D" id="3.60.10.10">
    <property type="entry name" value="Endonuclease/exonuclease/phosphatase"/>
    <property type="match status" value="1"/>
</dbReference>
<proteinExistence type="predicted"/>
<accession>A0A0C3NLE9</accession>
<evidence type="ECO:0000256" key="4">
    <source>
        <dbReference type="ARBA" id="ARBA00022722"/>
    </source>
</evidence>
<keyword evidence="8" id="KW-0460">Magnesium</keyword>
<feature type="region of interest" description="Disordered" evidence="11">
    <location>
        <begin position="29"/>
        <end position="59"/>
    </location>
</feature>
<feature type="domain" description="Endonuclease/exonuclease/phosphatase" evidence="12">
    <location>
        <begin position="82"/>
        <end position="344"/>
    </location>
</feature>
<comment type="subcellular location">
    <subcellularLocation>
        <location evidence="3">Nucleus</location>
        <location evidence="3">PML body</location>
    </subcellularLocation>
</comment>
<evidence type="ECO:0000259" key="12">
    <source>
        <dbReference type="Pfam" id="PF03372"/>
    </source>
</evidence>
<evidence type="ECO:0000256" key="7">
    <source>
        <dbReference type="ARBA" id="ARBA00022801"/>
    </source>
</evidence>
<keyword evidence="5" id="KW-0479">Metal-binding</keyword>
<keyword evidence="10" id="KW-0539">Nucleus</keyword>
<dbReference type="GO" id="GO:0006302">
    <property type="term" value="P:double-strand break repair"/>
    <property type="evidence" value="ECO:0007669"/>
    <property type="project" value="TreeGrafter"/>
</dbReference>
<dbReference type="CDD" id="cd09080">
    <property type="entry name" value="TDP2"/>
    <property type="match status" value="1"/>
</dbReference>
<dbReference type="SUPFAM" id="SSF56219">
    <property type="entry name" value="DNase I-like"/>
    <property type="match status" value="1"/>
</dbReference>
<evidence type="ECO:0000256" key="3">
    <source>
        <dbReference type="ARBA" id="ARBA00004322"/>
    </source>
</evidence>
<organism evidence="13 14">
    <name type="scientific">Phlebiopsis gigantea (strain 11061_1 CR5-6)</name>
    <name type="common">White-rot fungus</name>
    <name type="synonym">Peniophora gigantea</name>
    <dbReference type="NCBI Taxonomy" id="745531"/>
    <lineage>
        <taxon>Eukaryota</taxon>
        <taxon>Fungi</taxon>
        <taxon>Dikarya</taxon>
        <taxon>Basidiomycota</taxon>
        <taxon>Agaricomycotina</taxon>
        <taxon>Agaricomycetes</taxon>
        <taxon>Polyporales</taxon>
        <taxon>Phanerochaetaceae</taxon>
        <taxon>Phlebiopsis</taxon>
    </lineage>
</organism>
<evidence type="ECO:0000313" key="14">
    <source>
        <dbReference type="Proteomes" id="UP000053257"/>
    </source>
</evidence>
<keyword evidence="4" id="KW-0540">Nuclease</keyword>
<evidence type="ECO:0000256" key="8">
    <source>
        <dbReference type="ARBA" id="ARBA00022842"/>
    </source>
</evidence>
<evidence type="ECO:0000256" key="9">
    <source>
        <dbReference type="ARBA" id="ARBA00023204"/>
    </source>
</evidence>
<dbReference type="GO" id="GO:0005737">
    <property type="term" value="C:cytoplasm"/>
    <property type="evidence" value="ECO:0007669"/>
    <property type="project" value="TreeGrafter"/>
</dbReference>